<dbReference type="PANTHER" id="PTHR33116">
    <property type="entry name" value="REVERSE TRANSCRIPTASE ZINC-BINDING DOMAIN-CONTAINING PROTEIN-RELATED-RELATED"/>
    <property type="match status" value="1"/>
</dbReference>
<organism evidence="1 2">
    <name type="scientific">Trifolium pratense</name>
    <name type="common">Red clover</name>
    <dbReference type="NCBI Taxonomy" id="57577"/>
    <lineage>
        <taxon>Eukaryota</taxon>
        <taxon>Viridiplantae</taxon>
        <taxon>Streptophyta</taxon>
        <taxon>Embryophyta</taxon>
        <taxon>Tracheophyta</taxon>
        <taxon>Spermatophyta</taxon>
        <taxon>Magnoliopsida</taxon>
        <taxon>eudicotyledons</taxon>
        <taxon>Gunneridae</taxon>
        <taxon>Pentapetalae</taxon>
        <taxon>rosids</taxon>
        <taxon>fabids</taxon>
        <taxon>Fabales</taxon>
        <taxon>Fabaceae</taxon>
        <taxon>Papilionoideae</taxon>
        <taxon>50 kb inversion clade</taxon>
        <taxon>NPAAA clade</taxon>
        <taxon>Hologalegina</taxon>
        <taxon>IRL clade</taxon>
        <taxon>Trifolieae</taxon>
        <taxon>Trifolium</taxon>
    </lineage>
</organism>
<reference evidence="1 2" key="2">
    <citation type="journal article" date="2017" name="Front. Plant Sci.">
        <title>Gene Classification and Mining of Molecular Markers Useful in Red Clover (Trifolium pratense) Breeding.</title>
        <authorList>
            <person name="Istvanek J."/>
            <person name="Dluhosova J."/>
            <person name="Dluhos P."/>
            <person name="Patkova L."/>
            <person name="Nedelnik J."/>
            <person name="Repkova J."/>
        </authorList>
    </citation>
    <scope>NUCLEOTIDE SEQUENCE [LARGE SCALE GENOMIC DNA]</scope>
    <source>
        <strain evidence="2">cv. Tatra</strain>
        <tissue evidence="1">Young leaves</tissue>
    </source>
</reference>
<name>A0A2K3N1W5_TRIPR</name>
<dbReference type="PANTHER" id="PTHR33116:SF78">
    <property type="entry name" value="OS12G0587133 PROTEIN"/>
    <property type="match status" value="1"/>
</dbReference>
<dbReference type="AlphaFoldDB" id="A0A2K3N1W5"/>
<proteinExistence type="predicted"/>
<reference evidence="1 2" key="1">
    <citation type="journal article" date="2014" name="Am. J. Bot.">
        <title>Genome assembly and annotation for red clover (Trifolium pratense; Fabaceae).</title>
        <authorList>
            <person name="Istvanek J."/>
            <person name="Jaros M."/>
            <person name="Krenek A."/>
            <person name="Repkova J."/>
        </authorList>
    </citation>
    <scope>NUCLEOTIDE SEQUENCE [LARGE SCALE GENOMIC DNA]</scope>
    <source>
        <strain evidence="2">cv. Tatra</strain>
        <tissue evidence="1">Young leaves</tissue>
    </source>
</reference>
<dbReference type="Proteomes" id="UP000236291">
    <property type="component" value="Unassembled WGS sequence"/>
</dbReference>
<evidence type="ECO:0000313" key="1">
    <source>
        <dbReference type="EMBL" id="PNX97043.1"/>
    </source>
</evidence>
<gene>
    <name evidence="1" type="ORF">L195_g020262</name>
</gene>
<dbReference type="EMBL" id="ASHM01015133">
    <property type="protein sequence ID" value="PNX97043.1"/>
    <property type="molecule type" value="Genomic_DNA"/>
</dbReference>
<sequence length="137" mass="15451">MPVGVWKKIVRLQRRFLWGRVSGASKICWVKWLDVCRPKKEVGLGVKDLPIMNISLLTKWKWRLLSEGNSIWKDVLRDRYGGGESGVCWMSRVLPPRKASPWWNDLMTVGLVDGSDRLQGIFSKSLVTGAVSVLGVG</sequence>
<accession>A0A2K3N1W5</accession>
<protein>
    <submittedName>
        <fullName evidence="1">Ribonuclease H</fullName>
    </submittedName>
</protein>
<comment type="caution">
    <text evidence="1">The sequence shown here is derived from an EMBL/GenBank/DDBJ whole genome shotgun (WGS) entry which is preliminary data.</text>
</comment>
<evidence type="ECO:0000313" key="2">
    <source>
        <dbReference type="Proteomes" id="UP000236291"/>
    </source>
</evidence>